<name>A0A803LHG9_CHEQI</name>
<keyword evidence="6" id="KW-1185">Reference proteome</keyword>
<organism evidence="5 6">
    <name type="scientific">Chenopodium quinoa</name>
    <name type="common">Quinoa</name>
    <dbReference type="NCBI Taxonomy" id="63459"/>
    <lineage>
        <taxon>Eukaryota</taxon>
        <taxon>Viridiplantae</taxon>
        <taxon>Streptophyta</taxon>
        <taxon>Embryophyta</taxon>
        <taxon>Tracheophyta</taxon>
        <taxon>Spermatophyta</taxon>
        <taxon>Magnoliopsida</taxon>
        <taxon>eudicotyledons</taxon>
        <taxon>Gunneridae</taxon>
        <taxon>Pentapetalae</taxon>
        <taxon>Caryophyllales</taxon>
        <taxon>Chenopodiaceae</taxon>
        <taxon>Chenopodioideae</taxon>
        <taxon>Atripliceae</taxon>
        <taxon>Chenopodium</taxon>
    </lineage>
</organism>
<keyword evidence="4" id="KW-0175">Coiled coil</keyword>
<feature type="coiled-coil region" evidence="4">
    <location>
        <begin position="193"/>
        <end position="227"/>
    </location>
</feature>
<dbReference type="AlphaFoldDB" id="A0A803LHG9"/>
<dbReference type="Gene3D" id="3.30.420.40">
    <property type="match status" value="1"/>
</dbReference>
<evidence type="ECO:0000313" key="5">
    <source>
        <dbReference type="EnsemblPlants" id="AUR62013416-RA:cds"/>
    </source>
</evidence>
<keyword evidence="2" id="KW-0547">Nucleotide-binding</keyword>
<evidence type="ECO:0000256" key="1">
    <source>
        <dbReference type="ARBA" id="ARBA00007381"/>
    </source>
</evidence>
<sequence length="287" mass="32446">MVKNWGWPAIGIDLGARFSRVAVWQHGKVEIIVNDQGNRKTPSYVAFTDNHHLIGDAAKNQSTQNPANTIFVQESSSAAFLQDIDSLLEDLSKVSKKKTISLSSAKTRFFKLLEEIRCNPNDLQLTKKMSQLLKDFHPSLPMNSLTVIKSLEEDLLASQHQFMEWSKKEVAAPLKLEEAGTIQSQLTRIKTNLSQKTSSRDQLRLKIAETEKEIVKLKCRKSQFQRDLSLADQDLDRLTRSISPQVDVARQKSAQLVQLREVSNFKAQAWISVEAALDSIANYLKNL</sequence>
<reference evidence="5" key="1">
    <citation type="journal article" date="2017" name="Nature">
        <title>The genome of Chenopodium quinoa.</title>
        <authorList>
            <person name="Jarvis D.E."/>
            <person name="Ho Y.S."/>
            <person name="Lightfoot D.J."/>
            <person name="Schmoeckel S.M."/>
            <person name="Li B."/>
            <person name="Borm T.J.A."/>
            <person name="Ohyanagi H."/>
            <person name="Mineta K."/>
            <person name="Michell C.T."/>
            <person name="Saber N."/>
            <person name="Kharbatia N.M."/>
            <person name="Rupper R.R."/>
            <person name="Sharp A.R."/>
            <person name="Dally N."/>
            <person name="Boughton B.A."/>
            <person name="Woo Y.H."/>
            <person name="Gao G."/>
            <person name="Schijlen E.G.W.M."/>
            <person name="Guo X."/>
            <person name="Momin A.A."/>
            <person name="Negrao S."/>
            <person name="Al-Babili S."/>
            <person name="Gehring C."/>
            <person name="Roessner U."/>
            <person name="Jung C."/>
            <person name="Murphy K."/>
            <person name="Arold S.T."/>
            <person name="Gojobori T."/>
            <person name="van der Linden C.G."/>
            <person name="van Loo E.N."/>
            <person name="Jellen E.N."/>
            <person name="Maughan P.J."/>
            <person name="Tester M."/>
        </authorList>
    </citation>
    <scope>NUCLEOTIDE SEQUENCE [LARGE SCALE GENOMIC DNA]</scope>
    <source>
        <strain evidence="5">cv. PI 614886</strain>
    </source>
</reference>
<evidence type="ECO:0000313" key="6">
    <source>
        <dbReference type="Proteomes" id="UP000596660"/>
    </source>
</evidence>
<keyword evidence="3" id="KW-0067">ATP-binding</keyword>
<dbReference type="EnsemblPlants" id="AUR62013416-RA">
    <property type="protein sequence ID" value="AUR62013416-RA:cds"/>
    <property type="gene ID" value="AUR62013416"/>
</dbReference>
<dbReference type="Proteomes" id="UP000596660">
    <property type="component" value="Unplaced"/>
</dbReference>
<comment type="similarity">
    <text evidence="1">Belongs to the heat shock protein 70 family.</text>
</comment>
<dbReference type="GO" id="GO:0005524">
    <property type="term" value="F:ATP binding"/>
    <property type="evidence" value="ECO:0007669"/>
    <property type="project" value="UniProtKB-KW"/>
</dbReference>
<reference evidence="5" key="2">
    <citation type="submission" date="2021-03" db="UniProtKB">
        <authorList>
            <consortium name="EnsemblPlants"/>
        </authorList>
    </citation>
    <scope>IDENTIFICATION</scope>
</reference>
<dbReference type="PRINTS" id="PR00301">
    <property type="entry name" value="HEATSHOCK70"/>
</dbReference>
<evidence type="ECO:0000256" key="4">
    <source>
        <dbReference type="SAM" id="Coils"/>
    </source>
</evidence>
<accession>A0A803LHG9</accession>
<evidence type="ECO:0000256" key="2">
    <source>
        <dbReference type="ARBA" id="ARBA00022741"/>
    </source>
</evidence>
<dbReference type="Pfam" id="PF00012">
    <property type="entry name" value="HSP70"/>
    <property type="match status" value="1"/>
</dbReference>
<dbReference type="SUPFAM" id="SSF53067">
    <property type="entry name" value="Actin-like ATPase domain"/>
    <property type="match status" value="1"/>
</dbReference>
<dbReference type="FunFam" id="3.30.420.40:FF:000028">
    <property type="entry name" value="heat shock 70 kDa protein-like"/>
    <property type="match status" value="1"/>
</dbReference>
<dbReference type="Gramene" id="AUR62013416-RA">
    <property type="protein sequence ID" value="AUR62013416-RA:cds"/>
    <property type="gene ID" value="AUR62013416"/>
</dbReference>
<dbReference type="InterPro" id="IPR043129">
    <property type="entry name" value="ATPase_NBD"/>
</dbReference>
<dbReference type="GO" id="GO:0140662">
    <property type="term" value="F:ATP-dependent protein folding chaperone"/>
    <property type="evidence" value="ECO:0007669"/>
    <property type="project" value="InterPro"/>
</dbReference>
<dbReference type="PANTHER" id="PTHR19375">
    <property type="entry name" value="HEAT SHOCK PROTEIN 70KDA"/>
    <property type="match status" value="1"/>
</dbReference>
<protein>
    <submittedName>
        <fullName evidence="5">Uncharacterized protein</fullName>
    </submittedName>
</protein>
<proteinExistence type="inferred from homology"/>
<evidence type="ECO:0000256" key="3">
    <source>
        <dbReference type="ARBA" id="ARBA00022840"/>
    </source>
</evidence>
<dbReference type="InterPro" id="IPR013126">
    <property type="entry name" value="Hsp_70_fam"/>
</dbReference>